<accession>A0A2A6C1D8</accession>
<organism evidence="2 3">
    <name type="scientific">Pristionchus pacificus</name>
    <name type="common">Parasitic nematode worm</name>
    <dbReference type="NCBI Taxonomy" id="54126"/>
    <lineage>
        <taxon>Eukaryota</taxon>
        <taxon>Metazoa</taxon>
        <taxon>Ecdysozoa</taxon>
        <taxon>Nematoda</taxon>
        <taxon>Chromadorea</taxon>
        <taxon>Rhabditida</taxon>
        <taxon>Rhabditina</taxon>
        <taxon>Diplogasteromorpha</taxon>
        <taxon>Diplogasteroidea</taxon>
        <taxon>Neodiplogasteridae</taxon>
        <taxon>Pristionchus</taxon>
    </lineage>
</organism>
<dbReference type="InterPro" id="IPR023398">
    <property type="entry name" value="TIF_eIF4e-like"/>
</dbReference>
<evidence type="ECO:0000313" key="3">
    <source>
        <dbReference type="Proteomes" id="UP000005239"/>
    </source>
</evidence>
<dbReference type="EnsemblMetazoa" id="PPA45939.1">
    <property type="protein sequence ID" value="PPA45939.1"/>
    <property type="gene ID" value="WBGene00284308"/>
</dbReference>
<dbReference type="SUPFAM" id="SSF55418">
    <property type="entry name" value="eIF4e-like"/>
    <property type="match status" value="1"/>
</dbReference>
<evidence type="ECO:0000256" key="1">
    <source>
        <dbReference type="SAM" id="MobiDB-lite"/>
    </source>
</evidence>
<reference evidence="3" key="1">
    <citation type="journal article" date="2008" name="Nat. Genet.">
        <title>The Pristionchus pacificus genome provides a unique perspective on nematode lifestyle and parasitism.</title>
        <authorList>
            <person name="Dieterich C."/>
            <person name="Clifton S.W."/>
            <person name="Schuster L.N."/>
            <person name="Chinwalla A."/>
            <person name="Delehaunty K."/>
            <person name="Dinkelacker I."/>
            <person name="Fulton L."/>
            <person name="Fulton R."/>
            <person name="Godfrey J."/>
            <person name="Minx P."/>
            <person name="Mitreva M."/>
            <person name="Roeseler W."/>
            <person name="Tian H."/>
            <person name="Witte H."/>
            <person name="Yang S.P."/>
            <person name="Wilson R.K."/>
            <person name="Sommer R.J."/>
        </authorList>
    </citation>
    <scope>NUCLEOTIDE SEQUENCE [LARGE SCALE GENOMIC DNA]</scope>
    <source>
        <strain evidence="3">PS312</strain>
    </source>
</reference>
<feature type="region of interest" description="Disordered" evidence="1">
    <location>
        <begin position="1"/>
        <end position="37"/>
    </location>
</feature>
<accession>A0A8R1Z589</accession>
<feature type="compositionally biased region" description="Basic and acidic residues" evidence="1">
    <location>
        <begin position="1"/>
        <end position="18"/>
    </location>
</feature>
<evidence type="ECO:0000313" key="2">
    <source>
        <dbReference type="EnsemblMetazoa" id="PPA45939.1"/>
    </source>
</evidence>
<dbReference type="AlphaFoldDB" id="A0A2A6C1D8"/>
<dbReference type="Proteomes" id="UP000005239">
    <property type="component" value="Unassembled WGS sequence"/>
</dbReference>
<protein>
    <submittedName>
        <fullName evidence="2">Uncharacterized protein</fullName>
    </submittedName>
</protein>
<sequence length="140" mass="16026">MIHSEDFPRPEGNKELSVERVGWTSDEDDEKTKIARSAPTLPLPELKIRRIVDRRAPLPSPLSNILCRSGGSESKAQLVVRPSPPSIHQEMLVRHPLQSRRTQWYLEADRKKEWEDCLMCVSLFETVVESCALYNVMPMG</sequence>
<gene>
    <name evidence="2" type="primary">WBGene00284308</name>
</gene>
<reference evidence="2" key="2">
    <citation type="submission" date="2022-06" db="UniProtKB">
        <authorList>
            <consortium name="EnsemblMetazoa"/>
        </authorList>
    </citation>
    <scope>IDENTIFICATION</scope>
    <source>
        <strain evidence="2">PS312</strain>
    </source>
</reference>
<dbReference type="Gene3D" id="3.30.760.10">
    <property type="entry name" value="RNA Cap, Translation Initiation Factor Eif4e"/>
    <property type="match status" value="1"/>
</dbReference>
<name>A0A2A6C1D8_PRIPA</name>
<keyword evidence="3" id="KW-1185">Reference proteome</keyword>
<proteinExistence type="predicted"/>